<keyword evidence="2" id="KW-1185">Reference proteome</keyword>
<dbReference type="EMBL" id="AP006878">
    <property type="protein sequence ID" value="BAD84608.1"/>
    <property type="molecule type" value="Genomic_DNA"/>
</dbReference>
<dbReference type="Proteomes" id="UP000000536">
    <property type="component" value="Chromosome"/>
</dbReference>
<accession>Q5JD10</accession>
<dbReference type="AlphaFoldDB" id="Q5JD10"/>
<reference evidence="1 2" key="1">
    <citation type="journal article" date="2005" name="Genome Res.">
        <title>Complete genome sequence of the hyperthermophilic archaeon Thermococcus kodakaraensis KOD1 and comparison with Pyrococcus genomes.</title>
        <authorList>
            <person name="Fukui T."/>
            <person name="Atomi H."/>
            <person name="Kanai T."/>
            <person name="Matsumi R."/>
            <person name="Fujiwara S."/>
            <person name="Imanaka T."/>
        </authorList>
    </citation>
    <scope>NUCLEOTIDE SEQUENCE [LARGE SCALE GENOMIC DNA]</scope>
    <source>
        <strain evidence="2">ATCC BAA-918 / JCM 12380 / KOD1</strain>
    </source>
</reference>
<dbReference type="HOGENOM" id="CLU_2091415_0_0_2"/>
<evidence type="ECO:0000313" key="2">
    <source>
        <dbReference type="Proteomes" id="UP000000536"/>
    </source>
</evidence>
<dbReference type="GeneID" id="78446929"/>
<sequence>MVEARSFQDLHEDMVEVWKLCYMIARYKTMPEGARLLLEEAWGIIEDWKDWAREAQMVLERLDDLARAEIEAHYEKYFSIAQEDENGCVWVPLDEVYAAVMRARDEVKENAGLEEY</sequence>
<name>Q5JD10_THEKO</name>
<dbReference type="OrthoDB" id="89183at2157"/>
<dbReference type="PATRIC" id="fig|69014.16.peg.412"/>
<dbReference type="InParanoid" id="Q5JD10"/>
<dbReference type="EnsemblBacteria" id="BAD84608">
    <property type="protein sequence ID" value="BAD84608"/>
    <property type="gene ID" value="TK0419"/>
</dbReference>
<dbReference type="STRING" id="69014.TK0419"/>
<evidence type="ECO:0000313" key="1">
    <source>
        <dbReference type="EMBL" id="BAD84608.1"/>
    </source>
</evidence>
<protein>
    <submittedName>
        <fullName evidence="1">Uncharacterized protein</fullName>
    </submittedName>
</protein>
<organism evidence="1 2">
    <name type="scientific">Thermococcus kodakarensis (strain ATCC BAA-918 / JCM 12380 / KOD1)</name>
    <name type="common">Pyrococcus kodakaraensis (strain KOD1)</name>
    <dbReference type="NCBI Taxonomy" id="69014"/>
    <lineage>
        <taxon>Archaea</taxon>
        <taxon>Methanobacteriati</taxon>
        <taxon>Methanobacteriota</taxon>
        <taxon>Thermococci</taxon>
        <taxon>Thermococcales</taxon>
        <taxon>Thermococcaceae</taxon>
        <taxon>Thermococcus</taxon>
    </lineage>
</organism>
<dbReference type="RefSeq" id="WP_011249374.1">
    <property type="nucleotide sequence ID" value="NC_006624.1"/>
</dbReference>
<proteinExistence type="predicted"/>
<gene>
    <name evidence="1" type="ordered locus">TK0419</name>
</gene>
<dbReference type="KEGG" id="tko:TK0419"/>